<dbReference type="GO" id="GO:0030041">
    <property type="term" value="P:actin filament polymerization"/>
    <property type="evidence" value="ECO:0007669"/>
    <property type="project" value="TreeGrafter"/>
</dbReference>
<dbReference type="PANTHER" id="PTHR45691:SF6">
    <property type="entry name" value="PROTEIN DIAPHANOUS"/>
    <property type="match status" value="1"/>
</dbReference>
<keyword evidence="3" id="KW-0812">Transmembrane</keyword>
<protein>
    <submittedName>
        <fullName evidence="5">Formin homology 2 domain-containing protein</fullName>
    </submittedName>
</protein>
<sequence length="755" mass="84002">MRLSMICSKAVFPCFHNPLLKNEYVFQLCWAHPEIALLYISAGMCIRICFLFLFVILHIPFQRAMRSEDGSDKTVKSKASHFNFLFRPPPPPPAPSAVVLPKYLKPKKQLEAANVPMKKLQWTSQIIPVKQVTEHSVWANNDYTRNASAAVLEHFRNKFSNISNASADIKMAKIFAKAKTPQVIDPSSIMPLQILQASCIRTCAEGVKCWRKAILEVDEIMLNRADNKQIIKQMKDKWPSEEIISKLNTCVKDTGKDGCSGKMIEGEQFVIELATITGLPSRLETILLKLEWNEAVADLRYPISTIADTCEEIRMSKGLKKFLPFVLLAGNYLGKATDPNKSNDAFAFELSVLTKLVDTRAQKPEEGKILETLLHSVIELFDKKYNGDHTQFALRDFPNIAKASKINVNVLLERRTELKTSLKQAADYTSMYKPIQNESDKFLEKVGVFIKQAQNEMADIDNKWDDMQKKCTKLQEYLCFDPQKYSLERLFNDIKQFQGQYAAALEDIKKMKEKENEKMKKPTTIGKAIQATKKRLSKFTGYGDKKVNPAKPLPLPESGDKTSQNSPTTNAGVLPKSSTAPVSSHELKFNGQDDKKGNMGWPLQKFGDLAPQNPPTANAGVLPKGQITSASQPSSTRDDSANNQRIVEEGNDGFAKNFPLPESGVSTRQADAATSDDRVQSKATTAPASQQSSTSDDSANHQRKVEVINGSKDSQLPESGVSTRQTGPTSGDRVQPKESDRTGEASTSTAPVRIS</sequence>
<evidence type="ECO:0000256" key="3">
    <source>
        <dbReference type="SAM" id="Phobius"/>
    </source>
</evidence>
<evidence type="ECO:0000256" key="2">
    <source>
        <dbReference type="SAM" id="MobiDB-lite"/>
    </source>
</evidence>
<feature type="compositionally biased region" description="Basic and acidic residues" evidence="2">
    <location>
        <begin position="585"/>
        <end position="597"/>
    </location>
</feature>
<feature type="domain" description="FH2" evidence="4">
    <location>
        <begin position="107"/>
        <end position="527"/>
    </location>
</feature>
<dbReference type="InterPro" id="IPR015425">
    <property type="entry name" value="FH2_Formin"/>
</dbReference>
<dbReference type="SMART" id="SM00498">
    <property type="entry name" value="FH2"/>
    <property type="match status" value="1"/>
</dbReference>
<comment type="caution">
    <text evidence="5">The sequence shown here is derived from an EMBL/GenBank/DDBJ whole genome shotgun (WGS) entry which is preliminary data.</text>
</comment>
<dbReference type="Gene3D" id="1.20.58.2220">
    <property type="entry name" value="Formin, FH2 domain"/>
    <property type="match status" value="1"/>
</dbReference>
<feature type="compositionally biased region" description="Polar residues" evidence="2">
    <location>
        <begin position="744"/>
        <end position="755"/>
    </location>
</feature>
<keyword evidence="3" id="KW-0472">Membrane</keyword>
<feature type="compositionally biased region" description="Low complexity" evidence="2">
    <location>
        <begin position="681"/>
        <end position="697"/>
    </location>
</feature>
<dbReference type="EMBL" id="JAKKPZ010000618">
    <property type="protein sequence ID" value="KAI1693511.1"/>
    <property type="molecule type" value="Genomic_DNA"/>
</dbReference>
<evidence type="ECO:0000313" key="6">
    <source>
        <dbReference type="Proteomes" id="UP001201812"/>
    </source>
</evidence>
<evidence type="ECO:0000313" key="5">
    <source>
        <dbReference type="EMBL" id="KAI1693511.1"/>
    </source>
</evidence>
<dbReference type="SUPFAM" id="SSF101447">
    <property type="entry name" value="Formin homology 2 domain (FH2 domain)"/>
    <property type="match status" value="1"/>
</dbReference>
<keyword evidence="1" id="KW-0175">Coiled coil</keyword>
<feature type="compositionally biased region" description="Polar residues" evidence="2">
    <location>
        <begin position="711"/>
        <end position="729"/>
    </location>
</feature>
<organism evidence="5 6">
    <name type="scientific">Ditylenchus destructor</name>
    <dbReference type="NCBI Taxonomy" id="166010"/>
    <lineage>
        <taxon>Eukaryota</taxon>
        <taxon>Metazoa</taxon>
        <taxon>Ecdysozoa</taxon>
        <taxon>Nematoda</taxon>
        <taxon>Chromadorea</taxon>
        <taxon>Rhabditida</taxon>
        <taxon>Tylenchina</taxon>
        <taxon>Tylenchomorpha</taxon>
        <taxon>Sphaerularioidea</taxon>
        <taxon>Anguinidae</taxon>
        <taxon>Anguininae</taxon>
        <taxon>Ditylenchus</taxon>
    </lineage>
</organism>
<name>A0AAD4MGX1_9BILA</name>
<evidence type="ECO:0000259" key="4">
    <source>
        <dbReference type="PROSITE" id="PS51444"/>
    </source>
</evidence>
<feature type="compositionally biased region" description="Basic and acidic residues" evidence="2">
    <location>
        <begin position="734"/>
        <end position="743"/>
    </location>
</feature>
<reference evidence="5" key="1">
    <citation type="submission" date="2022-01" db="EMBL/GenBank/DDBJ databases">
        <title>Genome Sequence Resource for Two Populations of Ditylenchus destructor, the Migratory Endoparasitic Phytonematode.</title>
        <authorList>
            <person name="Zhang H."/>
            <person name="Lin R."/>
            <person name="Xie B."/>
        </authorList>
    </citation>
    <scope>NUCLEOTIDE SEQUENCE</scope>
    <source>
        <strain evidence="5">BazhouSP</strain>
    </source>
</reference>
<proteinExistence type="predicted"/>
<keyword evidence="6" id="KW-1185">Reference proteome</keyword>
<feature type="compositionally biased region" description="Polar residues" evidence="2">
    <location>
        <begin position="626"/>
        <end position="645"/>
    </location>
</feature>
<dbReference type="PROSITE" id="PS51444">
    <property type="entry name" value="FH2"/>
    <property type="match status" value="1"/>
</dbReference>
<dbReference type="Proteomes" id="UP001201812">
    <property type="component" value="Unassembled WGS sequence"/>
</dbReference>
<dbReference type="InterPro" id="IPR042201">
    <property type="entry name" value="FH2_Formin_sf"/>
</dbReference>
<dbReference type="GO" id="GO:0005884">
    <property type="term" value="C:actin filament"/>
    <property type="evidence" value="ECO:0007669"/>
    <property type="project" value="TreeGrafter"/>
</dbReference>
<feature type="compositionally biased region" description="Polar residues" evidence="2">
    <location>
        <begin position="561"/>
        <end position="582"/>
    </location>
</feature>
<evidence type="ECO:0000256" key="1">
    <source>
        <dbReference type="SAM" id="Coils"/>
    </source>
</evidence>
<dbReference type="PANTHER" id="PTHR45691">
    <property type="entry name" value="PROTEIN DIAPHANOUS"/>
    <property type="match status" value="1"/>
</dbReference>
<keyword evidence="3" id="KW-1133">Transmembrane helix</keyword>
<dbReference type="AlphaFoldDB" id="A0AAD4MGX1"/>
<feature type="transmembrane region" description="Helical" evidence="3">
    <location>
        <begin position="36"/>
        <end position="57"/>
    </location>
</feature>
<gene>
    <name evidence="5" type="ORF">DdX_20616</name>
</gene>
<feature type="coiled-coil region" evidence="1">
    <location>
        <begin position="450"/>
        <end position="514"/>
    </location>
</feature>
<dbReference type="InterPro" id="IPR051412">
    <property type="entry name" value="Formin_Homology_Diaphanous_sf"/>
</dbReference>
<feature type="region of interest" description="Disordered" evidence="2">
    <location>
        <begin position="540"/>
        <end position="755"/>
    </location>
</feature>
<accession>A0AAD4MGX1</accession>
<dbReference type="Pfam" id="PF02181">
    <property type="entry name" value="FH2"/>
    <property type="match status" value="1"/>
</dbReference>
<dbReference type="Gene3D" id="6.10.30.30">
    <property type="match status" value="1"/>
</dbReference>